<dbReference type="SUPFAM" id="SSF143456">
    <property type="entry name" value="VC0467-like"/>
    <property type="match status" value="1"/>
</dbReference>
<comment type="similarity">
    <text evidence="1">Belongs to the UPF0301 (AlgH) family.</text>
</comment>
<dbReference type="Gene3D" id="3.40.1740.10">
    <property type="entry name" value="VC0467-like"/>
    <property type="match status" value="1"/>
</dbReference>
<sequence length="181" mass="19626">MHPNPQALMAMLGEPMGSQSPENETAEFEAHNDESMSRLPANAKGHSPSPSQGPPTPYSPVGMVHFGGPLSGPVVAIHQLSEYAEAETGHGIYVAAQKQHLEGLVNKQPGPYRLIIGHLGWETERLNAEVEAGLWHIVPATADVVFENADEMWPRLIRRATSRSVARWLGIPDMAGKAELN</sequence>
<dbReference type="GO" id="GO:0005829">
    <property type="term" value="C:cytosol"/>
    <property type="evidence" value="ECO:0007669"/>
    <property type="project" value="TreeGrafter"/>
</dbReference>
<dbReference type="PANTHER" id="PTHR30327">
    <property type="entry name" value="UNCHARACTERIZED PROTEIN YQGE"/>
    <property type="match status" value="1"/>
</dbReference>
<accession>M5RR67</accession>
<gene>
    <name evidence="3" type="ORF">RMSM_05230</name>
</gene>
<evidence type="ECO:0000313" key="3">
    <source>
        <dbReference type="EMBL" id="EMI17877.1"/>
    </source>
</evidence>
<evidence type="ECO:0000256" key="1">
    <source>
        <dbReference type="ARBA" id="ARBA00009600"/>
    </source>
</evidence>
<dbReference type="EMBL" id="ANOG01000738">
    <property type="protein sequence ID" value="EMI17877.1"/>
    <property type="molecule type" value="Genomic_DNA"/>
</dbReference>
<dbReference type="PANTHER" id="PTHR30327:SF1">
    <property type="entry name" value="UPF0301 PROTEIN YQGE"/>
    <property type="match status" value="1"/>
</dbReference>
<dbReference type="InterPro" id="IPR003774">
    <property type="entry name" value="AlgH-like"/>
</dbReference>
<proteinExistence type="inferred from homology"/>
<reference evidence="3 4" key="1">
    <citation type="journal article" date="2013" name="Mar. Genomics">
        <title>Expression of sulfatases in Rhodopirellula baltica and the diversity of sulfatases in the genus Rhodopirellula.</title>
        <authorList>
            <person name="Wegner C.E."/>
            <person name="Richter-Heitmann T."/>
            <person name="Klindworth A."/>
            <person name="Klockow C."/>
            <person name="Richter M."/>
            <person name="Achstetter T."/>
            <person name="Glockner F.O."/>
            <person name="Harder J."/>
        </authorList>
    </citation>
    <scope>NUCLEOTIDE SEQUENCE [LARGE SCALE GENOMIC DNA]</scope>
    <source>
        <strain evidence="3 4">SM1</strain>
    </source>
</reference>
<dbReference type="Proteomes" id="UP000011991">
    <property type="component" value="Unassembled WGS sequence"/>
</dbReference>
<comment type="caution">
    <text evidence="3">The sequence shown here is derived from an EMBL/GenBank/DDBJ whole genome shotgun (WGS) entry which is preliminary data.</text>
</comment>
<dbReference type="PATRIC" id="fig|1265738.3.peg.5255"/>
<organism evidence="3 4">
    <name type="scientific">Rhodopirellula maiorica SM1</name>
    <dbReference type="NCBI Taxonomy" id="1265738"/>
    <lineage>
        <taxon>Bacteria</taxon>
        <taxon>Pseudomonadati</taxon>
        <taxon>Planctomycetota</taxon>
        <taxon>Planctomycetia</taxon>
        <taxon>Pirellulales</taxon>
        <taxon>Pirellulaceae</taxon>
        <taxon>Novipirellula</taxon>
    </lineage>
</organism>
<evidence type="ECO:0000256" key="2">
    <source>
        <dbReference type="SAM" id="MobiDB-lite"/>
    </source>
</evidence>
<keyword evidence="4" id="KW-1185">Reference proteome</keyword>
<name>M5RR67_9BACT</name>
<dbReference type="AlphaFoldDB" id="M5RR67"/>
<protein>
    <submittedName>
        <fullName evidence="3">Protein containing DUF179</fullName>
    </submittedName>
</protein>
<evidence type="ECO:0000313" key="4">
    <source>
        <dbReference type="Proteomes" id="UP000011991"/>
    </source>
</evidence>
<feature type="region of interest" description="Disordered" evidence="2">
    <location>
        <begin position="1"/>
        <end position="60"/>
    </location>
</feature>
<dbReference type="Pfam" id="PF02622">
    <property type="entry name" value="DUF179"/>
    <property type="match status" value="1"/>
</dbReference>